<name>A0A2P2NPY5_RHIMU</name>
<reference evidence="1" key="1">
    <citation type="submission" date="2018-02" db="EMBL/GenBank/DDBJ databases">
        <title>Rhizophora mucronata_Transcriptome.</title>
        <authorList>
            <person name="Meera S.P."/>
            <person name="Sreeshan A."/>
            <person name="Augustine A."/>
        </authorList>
    </citation>
    <scope>NUCLEOTIDE SEQUENCE</scope>
    <source>
        <tissue evidence="1">Leaf</tissue>
    </source>
</reference>
<organism evidence="1">
    <name type="scientific">Rhizophora mucronata</name>
    <name type="common">Asiatic mangrove</name>
    <dbReference type="NCBI Taxonomy" id="61149"/>
    <lineage>
        <taxon>Eukaryota</taxon>
        <taxon>Viridiplantae</taxon>
        <taxon>Streptophyta</taxon>
        <taxon>Embryophyta</taxon>
        <taxon>Tracheophyta</taxon>
        <taxon>Spermatophyta</taxon>
        <taxon>Magnoliopsida</taxon>
        <taxon>eudicotyledons</taxon>
        <taxon>Gunneridae</taxon>
        <taxon>Pentapetalae</taxon>
        <taxon>rosids</taxon>
        <taxon>fabids</taxon>
        <taxon>Malpighiales</taxon>
        <taxon>Rhizophoraceae</taxon>
        <taxon>Rhizophora</taxon>
    </lineage>
</organism>
<accession>A0A2P2NPY5</accession>
<proteinExistence type="predicted"/>
<dbReference type="AlphaFoldDB" id="A0A2P2NPY5"/>
<dbReference type="EMBL" id="GGEC01064059">
    <property type="protein sequence ID" value="MBX44543.1"/>
    <property type="molecule type" value="Transcribed_RNA"/>
</dbReference>
<evidence type="ECO:0000313" key="1">
    <source>
        <dbReference type="EMBL" id="MBX44543.1"/>
    </source>
</evidence>
<protein>
    <submittedName>
        <fullName evidence="1">Uncharacterized protein</fullName>
    </submittedName>
</protein>
<sequence>MHRLTLSGMYVCVHMHTNSKHRKANTLCLELLLSMLELQ</sequence>